<keyword evidence="4" id="KW-0560">Oxidoreductase</keyword>
<dbReference type="InterPro" id="IPR050265">
    <property type="entry name" value="Fe/Mn_Superoxide_Dismutase"/>
</dbReference>
<keyword evidence="7" id="KW-1185">Reference proteome</keyword>
<evidence type="ECO:0000313" key="7">
    <source>
        <dbReference type="Proteomes" id="UP000621492"/>
    </source>
</evidence>
<dbReference type="Gene3D" id="1.10.287.990">
    <property type="entry name" value="Fe,Mn superoxide dismutase (SOD) domain"/>
    <property type="match status" value="1"/>
</dbReference>
<name>A0A9W5TVG6_9BACI</name>
<evidence type="ECO:0000256" key="4">
    <source>
        <dbReference type="ARBA" id="ARBA00023002"/>
    </source>
</evidence>
<protein>
    <recommendedName>
        <fullName evidence="2">superoxide dismutase</fullName>
        <ecNumber evidence="2">1.15.1.1</ecNumber>
    </recommendedName>
</protein>
<dbReference type="GO" id="GO:0046872">
    <property type="term" value="F:metal ion binding"/>
    <property type="evidence" value="ECO:0007669"/>
    <property type="project" value="UniProtKB-KW"/>
</dbReference>
<organism evidence="6 7">
    <name type="scientific">Lentibacillus populi</name>
    <dbReference type="NCBI Taxonomy" id="1827502"/>
    <lineage>
        <taxon>Bacteria</taxon>
        <taxon>Bacillati</taxon>
        <taxon>Bacillota</taxon>
        <taxon>Bacilli</taxon>
        <taxon>Bacillales</taxon>
        <taxon>Bacillaceae</taxon>
        <taxon>Lentibacillus</taxon>
    </lineage>
</organism>
<dbReference type="EC" id="1.15.1.1" evidence="2"/>
<comment type="caution">
    <text evidence="6">The sequence shown here is derived from an EMBL/GenBank/DDBJ whole genome shotgun (WGS) entry which is preliminary data.</text>
</comment>
<dbReference type="PANTHER" id="PTHR11404:SF6">
    <property type="entry name" value="SUPEROXIDE DISMUTASE [MN], MITOCHONDRIAL"/>
    <property type="match status" value="1"/>
</dbReference>
<accession>A0A9W5TVG6</accession>
<comment type="similarity">
    <text evidence="1">Belongs to the iron/manganese superoxide dismutase family.</text>
</comment>
<evidence type="ECO:0000256" key="3">
    <source>
        <dbReference type="ARBA" id="ARBA00022723"/>
    </source>
</evidence>
<sequence length="144" mass="16953">MNNRKQSYLKSLWQWGEDTKRALSASQEGISSYRIKELEAWQDKVKKGLSSMADLGEQELISLRDEGERMLSEMRAETNHGLERAVPYGKHRLPPLPYAYDALEPYINQEIMRLHHDEHHQSYVDGLNKAEKELYKAKQRRRII</sequence>
<dbReference type="PRINTS" id="PR01703">
    <property type="entry name" value="MNSODISMTASE"/>
</dbReference>
<evidence type="ECO:0000259" key="5">
    <source>
        <dbReference type="Pfam" id="PF00081"/>
    </source>
</evidence>
<dbReference type="AlphaFoldDB" id="A0A9W5TVG6"/>
<evidence type="ECO:0000313" key="6">
    <source>
        <dbReference type="EMBL" id="GGB33854.1"/>
    </source>
</evidence>
<keyword evidence="3" id="KW-0479">Metal-binding</keyword>
<proteinExistence type="inferred from homology"/>
<dbReference type="Pfam" id="PF00081">
    <property type="entry name" value="Sod_Fe_N"/>
    <property type="match status" value="1"/>
</dbReference>
<feature type="domain" description="Manganese/iron superoxide dismutase N-terminal" evidence="5">
    <location>
        <begin position="90"/>
        <end position="139"/>
    </location>
</feature>
<evidence type="ECO:0000256" key="1">
    <source>
        <dbReference type="ARBA" id="ARBA00008714"/>
    </source>
</evidence>
<evidence type="ECO:0000256" key="2">
    <source>
        <dbReference type="ARBA" id="ARBA00012682"/>
    </source>
</evidence>
<dbReference type="SUPFAM" id="SSF46609">
    <property type="entry name" value="Fe,Mn superoxide dismutase (SOD), N-terminal domain"/>
    <property type="match status" value="1"/>
</dbReference>
<reference evidence="6" key="1">
    <citation type="journal article" date="2014" name="Int. J. Syst. Evol. Microbiol.">
        <title>Complete genome sequence of Corynebacterium casei LMG S-19264T (=DSM 44701T), isolated from a smear-ripened cheese.</title>
        <authorList>
            <consortium name="US DOE Joint Genome Institute (JGI-PGF)"/>
            <person name="Walter F."/>
            <person name="Albersmeier A."/>
            <person name="Kalinowski J."/>
            <person name="Ruckert C."/>
        </authorList>
    </citation>
    <scope>NUCLEOTIDE SEQUENCE</scope>
    <source>
        <strain evidence="6">CGMCC 1.15454</strain>
    </source>
</reference>
<dbReference type="GO" id="GO:0004784">
    <property type="term" value="F:superoxide dismutase activity"/>
    <property type="evidence" value="ECO:0007669"/>
    <property type="project" value="UniProtKB-EC"/>
</dbReference>
<reference evidence="6" key="2">
    <citation type="submission" date="2020-09" db="EMBL/GenBank/DDBJ databases">
        <authorList>
            <person name="Sun Q."/>
            <person name="Zhou Y."/>
        </authorList>
    </citation>
    <scope>NUCLEOTIDE SEQUENCE</scope>
    <source>
        <strain evidence="6">CGMCC 1.15454</strain>
    </source>
</reference>
<dbReference type="InterPro" id="IPR001189">
    <property type="entry name" value="Mn/Fe_SOD"/>
</dbReference>
<dbReference type="EMBL" id="BMJD01000004">
    <property type="protein sequence ID" value="GGB33854.1"/>
    <property type="molecule type" value="Genomic_DNA"/>
</dbReference>
<dbReference type="InterPro" id="IPR019831">
    <property type="entry name" value="Mn/Fe_SOD_N"/>
</dbReference>
<dbReference type="Proteomes" id="UP000621492">
    <property type="component" value="Unassembled WGS sequence"/>
</dbReference>
<dbReference type="InterPro" id="IPR036324">
    <property type="entry name" value="Mn/Fe_SOD_N_sf"/>
</dbReference>
<gene>
    <name evidence="6" type="ORF">GCM10011409_09100</name>
</gene>
<dbReference type="PANTHER" id="PTHR11404">
    <property type="entry name" value="SUPEROXIDE DISMUTASE 2"/>
    <property type="match status" value="1"/>
</dbReference>